<dbReference type="EMBL" id="ML992505">
    <property type="protein sequence ID" value="KAF2224469.1"/>
    <property type="molecule type" value="Genomic_DNA"/>
</dbReference>
<name>A0A6A6GFR7_9PEZI</name>
<evidence type="ECO:0000313" key="4">
    <source>
        <dbReference type="EMBL" id="KAF2224469.1"/>
    </source>
</evidence>
<dbReference type="PRINTS" id="PR00081">
    <property type="entry name" value="GDHRDH"/>
</dbReference>
<dbReference type="OrthoDB" id="417891at2759"/>
<evidence type="ECO:0000256" key="3">
    <source>
        <dbReference type="ARBA" id="ARBA00023002"/>
    </source>
</evidence>
<dbReference type="PRINTS" id="PR00080">
    <property type="entry name" value="SDRFAMILY"/>
</dbReference>
<proteinExistence type="inferred from homology"/>
<dbReference type="AlphaFoldDB" id="A0A6A6GFR7"/>
<accession>A0A6A6GFR7</accession>
<keyword evidence="3" id="KW-0560">Oxidoreductase</keyword>
<dbReference type="SUPFAM" id="SSF51735">
    <property type="entry name" value="NAD(P)-binding Rossmann-fold domains"/>
    <property type="match status" value="1"/>
</dbReference>
<keyword evidence="2" id="KW-0521">NADP</keyword>
<evidence type="ECO:0000256" key="2">
    <source>
        <dbReference type="ARBA" id="ARBA00022857"/>
    </source>
</evidence>
<dbReference type="Pfam" id="PF13561">
    <property type="entry name" value="adh_short_C2"/>
    <property type="match status" value="1"/>
</dbReference>
<dbReference type="PANTHER" id="PTHR24321">
    <property type="entry name" value="DEHYDROGENASES, SHORT CHAIN"/>
    <property type="match status" value="1"/>
</dbReference>
<dbReference type="FunFam" id="3.40.50.720:FF:000084">
    <property type="entry name" value="Short-chain dehydrogenase reductase"/>
    <property type="match status" value="1"/>
</dbReference>
<dbReference type="InterPro" id="IPR002347">
    <property type="entry name" value="SDR_fam"/>
</dbReference>
<evidence type="ECO:0000313" key="5">
    <source>
        <dbReference type="Proteomes" id="UP000799538"/>
    </source>
</evidence>
<dbReference type="PROSITE" id="PS00061">
    <property type="entry name" value="ADH_SHORT"/>
    <property type="match status" value="1"/>
</dbReference>
<keyword evidence="5" id="KW-1185">Reference proteome</keyword>
<gene>
    <name evidence="4" type="ORF">BDZ85DRAFT_195503</name>
</gene>
<organism evidence="4 5">
    <name type="scientific">Elsinoe ampelina</name>
    <dbReference type="NCBI Taxonomy" id="302913"/>
    <lineage>
        <taxon>Eukaryota</taxon>
        <taxon>Fungi</taxon>
        <taxon>Dikarya</taxon>
        <taxon>Ascomycota</taxon>
        <taxon>Pezizomycotina</taxon>
        <taxon>Dothideomycetes</taxon>
        <taxon>Dothideomycetidae</taxon>
        <taxon>Myriangiales</taxon>
        <taxon>Elsinoaceae</taxon>
        <taxon>Elsinoe</taxon>
    </lineage>
</organism>
<dbReference type="InterPro" id="IPR036291">
    <property type="entry name" value="NAD(P)-bd_dom_sf"/>
</dbReference>
<sequence length="253" mass="26152">MSFSGKTAIVTGGCGGLGAAISKAFLDAGANVVAVDINAELIKSFEGSNTGANLLTHQADITDDAALDKLFSDTISKFGQIDILINNAGVMDRFEPVGELDRKTWDRVLNVNLTAPYLTSKRLAIHVGEKGHKGAIVNVSSLAGTTGWAAGAAYTASKWGLTGLTKNIAAFYADKNIRCNAILPGPMQTGIADHLKDGNFSQLGMAQQMKKQASMGAAAELGDVAGLVLYLCGDSAKTISGSCVPIDGAWSAV</sequence>
<dbReference type="Proteomes" id="UP000799538">
    <property type="component" value="Unassembled WGS sequence"/>
</dbReference>
<protein>
    <submittedName>
        <fullName evidence="4">Uncharacterized protein</fullName>
    </submittedName>
</protein>
<dbReference type="GO" id="GO:0016491">
    <property type="term" value="F:oxidoreductase activity"/>
    <property type="evidence" value="ECO:0007669"/>
    <property type="project" value="UniProtKB-KW"/>
</dbReference>
<reference evidence="5" key="1">
    <citation type="journal article" date="2020" name="Stud. Mycol.">
        <title>101 Dothideomycetes genomes: A test case for predicting lifestyles and emergence of pathogens.</title>
        <authorList>
            <person name="Haridas S."/>
            <person name="Albert R."/>
            <person name="Binder M."/>
            <person name="Bloem J."/>
            <person name="LaButti K."/>
            <person name="Salamov A."/>
            <person name="Andreopoulos B."/>
            <person name="Baker S."/>
            <person name="Barry K."/>
            <person name="Bills G."/>
            <person name="Bluhm B."/>
            <person name="Cannon C."/>
            <person name="Castanera R."/>
            <person name="Culley D."/>
            <person name="Daum C."/>
            <person name="Ezra D."/>
            <person name="Gonzalez J."/>
            <person name="Henrissat B."/>
            <person name="Kuo A."/>
            <person name="Liang C."/>
            <person name="Lipzen A."/>
            <person name="Lutzoni F."/>
            <person name="Magnuson J."/>
            <person name="Mondo S."/>
            <person name="Nolan M."/>
            <person name="Ohm R."/>
            <person name="Pangilinan J."/>
            <person name="Park H.-J."/>
            <person name="Ramirez L."/>
            <person name="Alfaro M."/>
            <person name="Sun H."/>
            <person name="Tritt A."/>
            <person name="Yoshinaga Y."/>
            <person name="Zwiers L.-H."/>
            <person name="Turgeon B."/>
            <person name="Goodwin S."/>
            <person name="Spatafora J."/>
            <person name="Crous P."/>
            <person name="Grigoriev I."/>
        </authorList>
    </citation>
    <scope>NUCLEOTIDE SEQUENCE [LARGE SCALE GENOMIC DNA]</scope>
    <source>
        <strain evidence="5">CECT 20119</strain>
    </source>
</reference>
<comment type="similarity">
    <text evidence="1">Belongs to the short-chain dehydrogenases/reductases (SDR) family.</text>
</comment>
<evidence type="ECO:0000256" key="1">
    <source>
        <dbReference type="ARBA" id="ARBA00006484"/>
    </source>
</evidence>
<dbReference type="Gene3D" id="3.40.50.720">
    <property type="entry name" value="NAD(P)-binding Rossmann-like Domain"/>
    <property type="match status" value="1"/>
</dbReference>
<dbReference type="CDD" id="cd05233">
    <property type="entry name" value="SDR_c"/>
    <property type="match status" value="1"/>
</dbReference>
<dbReference type="InterPro" id="IPR020904">
    <property type="entry name" value="Sc_DH/Rdtase_CS"/>
</dbReference>
<dbReference type="PANTHER" id="PTHR24321:SF8">
    <property type="entry name" value="ESTRADIOL 17-BETA-DEHYDROGENASE 8-RELATED"/>
    <property type="match status" value="1"/>
</dbReference>